<dbReference type="AlphaFoldDB" id="A0A9P8L7G2"/>
<dbReference type="Proteomes" id="UP000750711">
    <property type="component" value="Unassembled WGS sequence"/>
</dbReference>
<protein>
    <submittedName>
        <fullName evidence="2">Uncharacterized protein</fullName>
    </submittedName>
</protein>
<sequence>MDHNVTLPGNNIPPPEGEHRASATSVEKPKSPYDEAREHIIGFRAWLNRPTTVSSEIYQKDFSVNISKRELARLCSELFKEDRSHRFPNYSYDASTSTLVVHNMPSDVHKPIIQIIQYGFLEATRLLPDPGYFSIYVASDKKYKDFGGKYEGSTKTPDVAVLFGEERELGLAVEVGFSETYDRLIGDAKLWLEGREDVKIVLLVDITEAPSYRSPLRNPSDEEIEELELSLQTKISFNTEGDFGPITNRGLVWVGRIAASMEVWRRDPQSGLATRHGDRMDLLPPASLSQLEFKLSDFVTAPLSDIPIRFRWDYFREELRLAMKSLAKERYRDAVSDLGGRTNAGDGPYEPGEPSKGPPQGPLRRPARLNPA</sequence>
<evidence type="ECO:0000313" key="2">
    <source>
        <dbReference type="EMBL" id="KAH0555708.1"/>
    </source>
</evidence>
<keyword evidence="3" id="KW-1185">Reference proteome</keyword>
<feature type="compositionally biased region" description="Basic and acidic residues" evidence="1">
    <location>
        <begin position="16"/>
        <end position="31"/>
    </location>
</feature>
<evidence type="ECO:0000256" key="1">
    <source>
        <dbReference type="SAM" id="MobiDB-lite"/>
    </source>
</evidence>
<feature type="region of interest" description="Disordered" evidence="1">
    <location>
        <begin position="1"/>
        <end position="31"/>
    </location>
</feature>
<feature type="region of interest" description="Disordered" evidence="1">
    <location>
        <begin position="337"/>
        <end position="372"/>
    </location>
</feature>
<dbReference type="EMBL" id="JAGHQM010001403">
    <property type="protein sequence ID" value="KAH0555708.1"/>
    <property type="molecule type" value="Genomic_DNA"/>
</dbReference>
<organism evidence="2 3">
    <name type="scientific">Trichoglossum hirsutum</name>
    <dbReference type="NCBI Taxonomy" id="265104"/>
    <lineage>
        <taxon>Eukaryota</taxon>
        <taxon>Fungi</taxon>
        <taxon>Dikarya</taxon>
        <taxon>Ascomycota</taxon>
        <taxon>Pezizomycotina</taxon>
        <taxon>Geoglossomycetes</taxon>
        <taxon>Geoglossales</taxon>
        <taxon>Geoglossaceae</taxon>
        <taxon>Trichoglossum</taxon>
    </lineage>
</organism>
<accession>A0A9P8L7G2</accession>
<gene>
    <name evidence="2" type="ORF">GP486_006346</name>
</gene>
<proteinExistence type="predicted"/>
<evidence type="ECO:0000313" key="3">
    <source>
        <dbReference type="Proteomes" id="UP000750711"/>
    </source>
</evidence>
<reference evidence="2" key="1">
    <citation type="submission" date="2021-03" db="EMBL/GenBank/DDBJ databases">
        <title>Comparative genomics and phylogenomic investigation of the class Geoglossomycetes provide insights into ecological specialization and systematics.</title>
        <authorList>
            <person name="Melie T."/>
            <person name="Pirro S."/>
            <person name="Miller A.N."/>
            <person name="Quandt A."/>
        </authorList>
    </citation>
    <scope>NUCLEOTIDE SEQUENCE</scope>
    <source>
        <strain evidence="2">CAQ_001_2017</strain>
    </source>
</reference>
<name>A0A9P8L7G2_9PEZI</name>
<comment type="caution">
    <text evidence="2">The sequence shown here is derived from an EMBL/GenBank/DDBJ whole genome shotgun (WGS) entry which is preliminary data.</text>
</comment>